<dbReference type="InterPro" id="IPR008978">
    <property type="entry name" value="HSP20-like_chaperone"/>
</dbReference>
<dbReference type="Pfam" id="PF00011">
    <property type="entry name" value="HSP20"/>
    <property type="match status" value="1"/>
</dbReference>
<organism evidence="4 5">
    <name type="scientific">Pseudonocardia yuanmonensis</name>
    <dbReference type="NCBI Taxonomy" id="1095914"/>
    <lineage>
        <taxon>Bacteria</taxon>
        <taxon>Bacillati</taxon>
        <taxon>Actinomycetota</taxon>
        <taxon>Actinomycetes</taxon>
        <taxon>Pseudonocardiales</taxon>
        <taxon>Pseudonocardiaceae</taxon>
        <taxon>Pseudonocardia</taxon>
    </lineage>
</organism>
<dbReference type="SUPFAM" id="SSF49764">
    <property type="entry name" value="HSP20-like chaperones"/>
    <property type="match status" value="1"/>
</dbReference>
<reference evidence="5" key="1">
    <citation type="journal article" date="2019" name="Int. J. Syst. Evol. Microbiol.">
        <title>The Global Catalogue of Microorganisms (GCM) 10K type strain sequencing project: providing services to taxonomists for standard genome sequencing and annotation.</title>
        <authorList>
            <consortium name="The Broad Institute Genomics Platform"/>
            <consortium name="The Broad Institute Genome Sequencing Center for Infectious Disease"/>
            <person name="Wu L."/>
            <person name="Ma J."/>
        </authorList>
    </citation>
    <scope>NUCLEOTIDE SEQUENCE [LARGE SCALE GENOMIC DNA]</scope>
    <source>
        <strain evidence="5">JCM 18055</strain>
    </source>
</reference>
<dbReference type="PANTHER" id="PTHR11527">
    <property type="entry name" value="HEAT-SHOCK PROTEIN 20 FAMILY MEMBER"/>
    <property type="match status" value="1"/>
</dbReference>
<name>A0ABP8W775_9PSEU</name>
<evidence type="ECO:0000256" key="2">
    <source>
        <dbReference type="RuleBase" id="RU003616"/>
    </source>
</evidence>
<evidence type="ECO:0000256" key="1">
    <source>
        <dbReference type="PROSITE-ProRule" id="PRU00285"/>
    </source>
</evidence>
<dbReference type="Proteomes" id="UP001500325">
    <property type="component" value="Unassembled WGS sequence"/>
</dbReference>
<dbReference type="CDD" id="cd06464">
    <property type="entry name" value="ACD_sHsps-like"/>
    <property type="match status" value="1"/>
</dbReference>
<comment type="similarity">
    <text evidence="1 2">Belongs to the small heat shock protein (HSP20) family.</text>
</comment>
<evidence type="ECO:0000313" key="5">
    <source>
        <dbReference type="Proteomes" id="UP001500325"/>
    </source>
</evidence>
<feature type="domain" description="SHSP" evidence="3">
    <location>
        <begin position="24"/>
        <end position="135"/>
    </location>
</feature>
<keyword evidence="5" id="KW-1185">Reference proteome</keyword>
<dbReference type="PROSITE" id="PS01031">
    <property type="entry name" value="SHSP"/>
    <property type="match status" value="1"/>
</dbReference>
<proteinExistence type="inferred from homology"/>
<sequence length="143" mass="15710">MLMRTDPFRELDRLTQQLFGVNGTATRPALMPMDAYRFGNEYVVQFDLPGVAPDSIELDVERNVLTVKAERTPGYGEGAEVQVSERPRGVFSRQLFLGDTLDADNITAHYDAGVLTLRVPIAEQAKPRKIAISGGSDATQINA</sequence>
<comment type="caution">
    <text evidence="4">The sequence shown here is derived from an EMBL/GenBank/DDBJ whole genome shotgun (WGS) entry which is preliminary data.</text>
</comment>
<accession>A0ABP8W775</accession>
<dbReference type="InterPro" id="IPR031107">
    <property type="entry name" value="Small_HSP"/>
</dbReference>
<dbReference type="InterPro" id="IPR002068">
    <property type="entry name" value="A-crystallin/Hsp20_dom"/>
</dbReference>
<evidence type="ECO:0000259" key="3">
    <source>
        <dbReference type="PROSITE" id="PS01031"/>
    </source>
</evidence>
<protein>
    <submittedName>
        <fullName evidence="4">Hsp20/alpha crystallin family protein</fullName>
    </submittedName>
</protein>
<dbReference type="EMBL" id="BAABIC010000004">
    <property type="protein sequence ID" value="GAA4682325.1"/>
    <property type="molecule type" value="Genomic_DNA"/>
</dbReference>
<dbReference type="RefSeq" id="WP_345379335.1">
    <property type="nucleotide sequence ID" value="NZ_BAABIC010000004.1"/>
</dbReference>
<evidence type="ECO:0000313" key="4">
    <source>
        <dbReference type="EMBL" id="GAA4682325.1"/>
    </source>
</evidence>
<gene>
    <name evidence="4" type="ORF">GCM10023215_15380</name>
</gene>
<dbReference type="Gene3D" id="2.60.40.790">
    <property type="match status" value="1"/>
</dbReference>